<name>A0ABQ8JD59_DERPT</name>
<reference evidence="1 2" key="2">
    <citation type="journal article" date="2022" name="Mol. Biol. Evol.">
        <title>Comparative Genomics Reveals Insights into the Divergent Evolution of Astigmatic Mites and Household Pest Adaptations.</title>
        <authorList>
            <person name="Xiong Q."/>
            <person name="Wan A.T."/>
            <person name="Liu X."/>
            <person name="Fung C.S."/>
            <person name="Xiao X."/>
            <person name="Malainual N."/>
            <person name="Hou J."/>
            <person name="Wang L."/>
            <person name="Wang M."/>
            <person name="Yang K.Y."/>
            <person name="Cui Y."/>
            <person name="Leung E.L."/>
            <person name="Nong W."/>
            <person name="Shin S.K."/>
            <person name="Au S.W."/>
            <person name="Jeong K.Y."/>
            <person name="Chew F.T."/>
            <person name="Hui J.H."/>
            <person name="Leung T.F."/>
            <person name="Tungtrongchitr A."/>
            <person name="Zhong N."/>
            <person name="Liu Z."/>
            <person name="Tsui S.K."/>
        </authorList>
    </citation>
    <scope>NUCLEOTIDE SEQUENCE [LARGE SCALE GENOMIC DNA]</scope>
    <source>
        <strain evidence="1">Derp</strain>
    </source>
</reference>
<comment type="caution">
    <text evidence="1">The sequence shown here is derived from an EMBL/GenBank/DDBJ whole genome shotgun (WGS) entry which is preliminary data.</text>
</comment>
<gene>
    <name evidence="1" type="ORF">DERP_013826</name>
</gene>
<dbReference type="Proteomes" id="UP000887458">
    <property type="component" value="Unassembled WGS sequence"/>
</dbReference>
<evidence type="ECO:0000313" key="2">
    <source>
        <dbReference type="Proteomes" id="UP000887458"/>
    </source>
</evidence>
<sequence>MFSYLITLYIMPPITSIPDNVCPNCNIEPSVSSGIFCRIKRGEFENLCRILSLLLLLLIINKMFIT</sequence>
<keyword evidence="2" id="KW-1185">Reference proteome</keyword>
<reference evidence="1 2" key="1">
    <citation type="journal article" date="2018" name="J. Allergy Clin. Immunol.">
        <title>High-quality assembly of Dermatophagoides pteronyssinus genome and transcriptome reveals a wide range of novel allergens.</title>
        <authorList>
            <person name="Liu X.Y."/>
            <person name="Yang K.Y."/>
            <person name="Wang M.Q."/>
            <person name="Kwok J.S."/>
            <person name="Zeng X."/>
            <person name="Yang Z."/>
            <person name="Xiao X.J."/>
            <person name="Lau C.P."/>
            <person name="Li Y."/>
            <person name="Huang Z.M."/>
            <person name="Ba J.G."/>
            <person name="Yim A.K."/>
            <person name="Ouyang C.Y."/>
            <person name="Ngai S.M."/>
            <person name="Chan T.F."/>
            <person name="Leung E.L."/>
            <person name="Liu L."/>
            <person name="Liu Z.G."/>
            <person name="Tsui S.K."/>
        </authorList>
    </citation>
    <scope>NUCLEOTIDE SEQUENCE [LARGE SCALE GENOMIC DNA]</scope>
    <source>
        <strain evidence="1">Derp</strain>
    </source>
</reference>
<proteinExistence type="predicted"/>
<evidence type="ECO:0000313" key="1">
    <source>
        <dbReference type="EMBL" id="KAH9420378.1"/>
    </source>
</evidence>
<dbReference type="EMBL" id="NJHN03000050">
    <property type="protein sequence ID" value="KAH9420378.1"/>
    <property type="molecule type" value="Genomic_DNA"/>
</dbReference>
<accession>A0ABQ8JD59</accession>
<organism evidence="1 2">
    <name type="scientific">Dermatophagoides pteronyssinus</name>
    <name type="common">European house dust mite</name>
    <dbReference type="NCBI Taxonomy" id="6956"/>
    <lineage>
        <taxon>Eukaryota</taxon>
        <taxon>Metazoa</taxon>
        <taxon>Ecdysozoa</taxon>
        <taxon>Arthropoda</taxon>
        <taxon>Chelicerata</taxon>
        <taxon>Arachnida</taxon>
        <taxon>Acari</taxon>
        <taxon>Acariformes</taxon>
        <taxon>Sarcoptiformes</taxon>
        <taxon>Astigmata</taxon>
        <taxon>Psoroptidia</taxon>
        <taxon>Analgoidea</taxon>
        <taxon>Pyroglyphidae</taxon>
        <taxon>Dermatophagoidinae</taxon>
        <taxon>Dermatophagoides</taxon>
    </lineage>
</organism>
<protein>
    <submittedName>
        <fullName evidence="1">Uncharacterized protein</fullName>
    </submittedName>
</protein>